<evidence type="ECO:0000259" key="13">
    <source>
        <dbReference type="Pfam" id="PF07715"/>
    </source>
</evidence>
<keyword evidence="7 10" id="KW-0472">Membrane</keyword>
<dbReference type="SUPFAM" id="SSF56935">
    <property type="entry name" value="Porins"/>
    <property type="match status" value="1"/>
</dbReference>
<dbReference type="AlphaFoldDB" id="A0A285ME12"/>
<evidence type="ECO:0000256" key="8">
    <source>
        <dbReference type="ARBA" id="ARBA00023170"/>
    </source>
</evidence>
<keyword evidence="8 14" id="KW-0675">Receptor</keyword>
<organism evidence="14 15">
    <name type="scientific">Flagellimonas pacifica</name>
    <dbReference type="NCBI Taxonomy" id="1247520"/>
    <lineage>
        <taxon>Bacteria</taxon>
        <taxon>Pseudomonadati</taxon>
        <taxon>Bacteroidota</taxon>
        <taxon>Flavobacteriia</taxon>
        <taxon>Flavobacteriales</taxon>
        <taxon>Flavobacteriaceae</taxon>
        <taxon>Flagellimonas</taxon>
    </lineage>
</organism>
<accession>A0A285ME12</accession>
<evidence type="ECO:0000259" key="12">
    <source>
        <dbReference type="Pfam" id="PF00593"/>
    </source>
</evidence>
<evidence type="ECO:0000256" key="7">
    <source>
        <dbReference type="ARBA" id="ARBA00023136"/>
    </source>
</evidence>
<keyword evidence="15" id="KW-1185">Reference proteome</keyword>
<dbReference type="Pfam" id="PF00593">
    <property type="entry name" value="TonB_dep_Rec_b-barrel"/>
    <property type="match status" value="1"/>
</dbReference>
<evidence type="ECO:0000313" key="14">
    <source>
        <dbReference type="EMBL" id="SNY95424.1"/>
    </source>
</evidence>
<dbReference type="GO" id="GO:0009279">
    <property type="term" value="C:cell outer membrane"/>
    <property type="evidence" value="ECO:0007669"/>
    <property type="project" value="UniProtKB-SubCell"/>
</dbReference>
<gene>
    <name evidence="14" type="ORF">SAMN06265377_1093</name>
</gene>
<keyword evidence="2 10" id="KW-0813">Transport</keyword>
<dbReference type="Gene3D" id="2.40.170.20">
    <property type="entry name" value="TonB-dependent receptor, beta-barrel domain"/>
    <property type="match status" value="1"/>
</dbReference>
<evidence type="ECO:0000256" key="10">
    <source>
        <dbReference type="PROSITE-ProRule" id="PRU01360"/>
    </source>
</evidence>
<evidence type="ECO:0000256" key="4">
    <source>
        <dbReference type="ARBA" id="ARBA00022692"/>
    </source>
</evidence>
<dbReference type="Gene3D" id="2.170.130.10">
    <property type="entry name" value="TonB-dependent receptor, plug domain"/>
    <property type="match status" value="1"/>
</dbReference>
<dbReference type="PROSITE" id="PS52016">
    <property type="entry name" value="TONB_DEPENDENT_REC_3"/>
    <property type="match status" value="1"/>
</dbReference>
<evidence type="ECO:0000256" key="6">
    <source>
        <dbReference type="ARBA" id="ARBA00023077"/>
    </source>
</evidence>
<dbReference type="InterPro" id="IPR039426">
    <property type="entry name" value="TonB-dep_rcpt-like"/>
</dbReference>
<name>A0A285ME12_9FLAO</name>
<dbReference type="InterPro" id="IPR037066">
    <property type="entry name" value="Plug_dom_sf"/>
</dbReference>
<keyword evidence="9 10" id="KW-0998">Cell outer membrane</keyword>
<dbReference type="Pfam" id="PF13715">
    <property type="entry name" value="CarbopepD_reg_2"/>
    <property type="match status" value="1"/>
</dbReference>
<dbReference type="GO" id="GO:0015344">
    <property type="term" value="F:siderophore uptake transmembrane transporter activity"/>
    <property type="evidence" value="ECO:0007669"/>
    <property type="project" value="TreeGrafter"/>
</dbReference>
<sequence length="794" mass="89720">MIVPVKYRNYIQAITSIEYSNKYVCLFVFMLSFCGFAQETSLSGKVVDIDGTPLAGAHISIEAFKKSATDLSGNFKMTGLPVGNHSVKISFLGYKSLHKKIVLEKGSPLKLTFIMQEETATLDDVTITGKSKEQKLRESVASVAVLNTKELYTQNNNTSDVIKQISGVNVRQTGGFGSSAEVFINGMSGKQVKFFLDGVPLSYYGSGLGLNVIPVNLMEQIEVYKGVVPVDLGADALGGGINIIPRKSYSDYLDISYSLGSFNTHKANINGQYVNPKNNTLLGINSFYNHSDNNYKVDVEIPDEFGNPNPATVKRFHDKFSNYLLSLYTGVYNKSYADRLFISVRYSGLDDEVQHNAIMAQPYGEVTYDENTLGFSVTYEKREVVPNTGIKWYGGVNKTKGHFKDISLNAYTWDGKVYDTRPSGGEISSSRNLLDLTSKNAVSRLNIKYAPWENGKFTLNIFTSWFHRTGKDPLAAEFYGEDYYANPTELFKNAVGLAYEHTFKDKITSYTAVKHFMLDAEGYAIENLNFLPNKQSASNFGVSQSFKYQIAENILAKASYEYATRLPDEFELFGDFTLVRPNPFLRPEQSHNANLGIQWNTAKLKLGLHTFYRLTDNVIWLKTSQFFAQYQNLLKSLTKGVEAELAYQPYDFLNLKLNATYQDLRNRSPKNITGAVDNRYFNARLPNIPYLFGNAEIRYQKEEFLGGKNKFSAWWASNYVHEYFLFWDVDGNKDFKNVIPSQFIQNVGVSYAFPKNKFSVSLEATNVFDEKAFDNFSVQRPGRAFYITLRTFLK</sequence>
<evidence type="ECO:0000256" key="1">
    <source>
        <dbReference type="ARBA" id="ARBA00004571"/>
    </source>
</evidence>
<feature type="domain" description="TonB-dependent receptor plug" evidence="13">
    <location>
        <begin position="136"/>
        <end position="239"/>
    </location>
</feature>
<protein>
    <submittedName>
        <fullName evidence="14">Outer membrane receptor proteins, mostly Fe transport</fullName>
    </submittedName>
</protein>
<dbReference type="InterPro" id="IPR012910">
    <property type="entry name" value="Plug_dom"/>
</dbReference>
<dbReference type="PANTHER" id="PTHR30069:SF29">
    <property type="entry name" value="HEMOGLOBIN AND HEMOGLOBIN-HAPTOGLOBIN-BINDING PROTEIN 1-RELATED"/>
    <property type="match status" value="1"/>
</dbReference>
<comment type="subcellular location">
    <subcellularLocation>
        <location evidence="1 10">Cell outer membrane</location>
        <topology evidence="1 10">Multi-pass membrane protein</topology>
    </subcellularLocation>
</comment>
<keyword evidence="5" id="KW-0732">Signal</keyword>
<dbReference type="PANTHER" id="PTHR30069">
    <property type="entry name" value="TONB-DEPENDENT OUTER MEMBRANE RECEPTOR"/>
    <property type="match status" value="1"/>
</dbReference>
<evidence type="ECO:0000256" key="9">
    <source>
        <dbReference type="ARBA" id="ARBA00023237"/>
    </source>
</evidence>
<evidence type="ECO:0000256" key="5">
    <source>
        <dbReference type="ARBA" id="ARBA00022729"/>
    </source>
</evidence>
<proteinExistence type="inferred from homology"/>
<keyword evidence="6 11" id="KW-0798">TonB box</keyword>
<comment type="similarity">
    <text evidence="10 11">Belongs to the TonB-dependent receptor family.</text>
</comment>
<dbReference type="Pfam" id="PF07715">
    <property type="entry name" value="Plug"/>
    <property type="match status" value="1"/>
</dbReference>
<dbReference type="Proteomes" id="UP000219048">
    <property type="component" value="Unassembled WGS sequence"/>
</dbReference>
<dbReference type="Gene3D" id="2.60.40.1120">
    <property type="entry name" value="Carboxypeptidase-like, regulatory domain"/>
    <property type="match status" value="1"/>
</dbReference>
<feature type="domain" description="TonB-dependent receptor-like beta-barrel" evidence="12">
    <location>
        <begin position="276"/>
        <end position="767"/>
    </location>
</feature>
<evidence type="ECO:0000313" key="15">
    <source>
        <dbReference type="Proteomes" id="UP000219048"/>
    </source>
</evidence>
<reference evidence="15" key="1">
    <citation type="submission" date="2017-09" db="EMBL/GenBank/DDBJ databases">
        <authorList>
            <person name="Varghese N."/>
            <person name="Submissions S."/>
        </authorList>
    </citation>
    <scope>NUCLEOTIDE SEQUENCE [LARGE SCALE GENOMIC DNA]</scope>
    <source>
        <strain evidence="15">DSM 25885</strain>
    </source>
</reference>
<evidence type="ECO:0000256" key="3">
    <source>
        <dbReference type="ARBA" id="ARBA00022452"/>
    </source>
</evidence>
<keyword evidence="3 10" id="KW-1134">Transmembrane beta strand</keyword>
<dbReference type="EMBL" id="OBEH01000001">
    <property type="protein sequence ID" value="SNY95424.1"/>
    <property type="molecule type" value="Genomic_DNA"/>
</dbReference>
<dbReference type="SUPFAM" id="SSF49464">
    <property type="entry name" value="Carboxypeptidase regulatory domain-like"/>
    <property type="match status" value="1"/>
</dbReference>
<dbReference type="InterPro" id="IPR000531">
    <property type="entry name" value="Beta-barrel_TonB"/>
</dbReference>
<evidence type="ECO:0000256" key="2">
    <source>
        <dbReference type="ARBA" id="ARBA00022448"/>
    </source>
</evidence>
<evidence type="ECO:0000256" key="11">
    <source>
        <dbReference type="RuleBase" id="RU003357"/>
    </source>
</evidence>
<dbReference type="InterPro" id="IPR036942">
    <property type="entry name" value="Beta-barrel_TonB_sf"/>
</dbReference>
<dbReference type="GO" id="GO:0044718">
    <property type="term" value="P:siderophore transmembrane transport"/>
    <property type="evidence" value="ECO:0007669"/>
    <property type="project" value="TreeGrafter"/>
</dbReference>
<dbReference type="InterPro" id="IPR008969">
    <property type="entry name" value="CarboxyPept-like_regulatory"/>
</dbReference>
<keyword evidence="4 10" id="KW-0812">Transmembrane</keyword>